<dbReference type="AlphaFoldDB" id="A0AAV1T5T0"/>
<feature type="compositionally biased region" description="Basic residues" evidence="1">
    <location>
        <begin position="12"/>
        <end position="25"/>
    </location>
</feature>
<protein>
    <submittedName>
        <fullName evidence="2">Uncharacterized protein</fullName>
    </submittedName>
</protein>
<proteinExistence type="predicted"/>
<comment type="caution">
    <text evidence="2">The sequence shown here is derived from an EMBL/GenBank/DDBJ whole genome shotgun (WGS) entry which is preliminary data.</text>
</comment>
<reference evidence="2" key="1">
    <citation type="submission" date="2024-01" db="EMBL/GenBank/DDBJ databases">
        <authorList>
            <person name="Webb A."/>
        </authorList>
    </citation>
    <scope>NUCLEOTIDE SEQUENCE</scope>
    <source>
        <strain evidence="2">Pm1</strain>
    </source>
</reference>
<sequence length="113" mass="12808">MGGFFPPEKSAHKLTRKNGQRKTPSHLRTEGSTQPSQAWVGRQDRGHSTEVKANISRPSTKRHQMGGRGYLENLVISMYTQRVEDRAANHVKRLEQVVKGMALNRRLCETDVP</sequence>
<evidence type="ECO:0000313" key="3">
    <source>
        <dbReference type="Proteomes" id="UP001162060"/>
    </source>
</evidence>
<dbReference type="EMBL" id="CAKLBY020000016">
    <property type="protein sequence ID" value="CAK7900234.1"/>
    <property type="molecule type" value="Genomic_DNA"/>
</dbReference>
<accession>A0AAV1T5T0</accession>
<feature type="region of interest" description="Disordered" evidence="1">
    <location>
        <begin position="1"/>
        <end position="66"/>
    </location>
</feature>
<evidence type="ECO:0000313" key="2">
    <source>
        <dbReference type="EMBL" id="CAK7900234.1"/>
    </source>
</evidence>
<evidence type="ECO:0000256" key="1">
    <source>
        <dbReference type="SAM" id="MobiDB-lite"/>
    </source>
</evidence>
<gene>
    <name evidence="2" type="ORF">PM001_LOCUS2036</name>
</gene>
<name>A0AAV1T5T0_9STRA</name>
<organism evidence="2 3">
    <name type="scientific">Peronospora matthiolae</name>
    <dbReference type="NCBI Taxonomy" id="2874970"/>
    <lineage>
        <taxon>Eukaryota</taxon>
        <taxon>Sar</taxon>
        <taxon>Stramenopiles</taxon>
        <taxon>Oomycota</taxon>
        <taxon>Peronosporomycetes</taxon>
        <taxon>Peronosporales</taxon>
        <taxon>Peronosporaceae</taxon>
        <taxon>Peronospora</taxon>
    </lineage>
</organism>
<dbReference type="Proteomes" id="UP001162060">
    <property type="component" value="Unassembled WGS sequence"/>
</dbReference>